<gene>
    <name evidence="1" type="ORF">SAMN04489740_4102</name>
</gene>
<dbReference type="EMBL" id="FNTV01000002">
    <property type="protein sequence ID" value="SEF11427.1"/>
    <property type="molecule type" value="Genomic_DNA"/>
</dbReference>
<dbReference type="AlphaFoldDB" id="A0A1H5PEI5"/>
<name>A0A1H5PEI5_9MICC</name>
<protein>
    <submittedName>
        <fullName evidence="1">Uncharacterized protein</fullName>
    </submittedName>
</protein>
<proteinExistence type="predicted"/>
<reference evidence="1 2" key="1">
    <citation type="submission" date="2016-10" db="EMBL/GenBank/DDBJ databases">
        <authorList>
            <person name="de Groot N.N."/>
        </authorList>
    </citation>
    <scope>NUCLEOTIDE SEQUENCE [LARGE SCALE GENOMIC DNA]</scope>
    <source>
        <strain evidence="1 2">DSM 22274</strain>
    </source>
</reference>
<organism evidence="1 2">
    <name type="scientific">Arthrobacter alpinus</name>
    <dbReference type="NCBI Taxonomy" id="656366"/>
    <lineage>
        <taxon>Bacteria</taxon>
        <taxon>Bacillati</taxon>
        <taxon>Actinomycetota</taxon>
        <taxon>Actinomycetes</taxon>
        <taxon>Micrococcales</taxon>
        <taxon>Micrococcaceae</taxon>
        <taxon>Arthrobacter</taxon>
    </lineage>
</organism>
<evidence type="ECO:0000313" key="1">
    <source>
        <dbReference type="EMBL" id="SEF11427.1"/>
    </source>
</evidence>
<dbReference type="Proteomes" id="UP000182725">
    <property type="component" value="Unassembled WGS sequence"/>
</dbReference>
<dbReference type="GO" id="GO:0003677">
    <property type="term" value="F:DNA binding"/>
    <property type="evidence" value="ECO:0007669"/>
    <property type="project" value="InterPro"/>
</dbReference>
<dbReference type="InterPro" id="IPR011010">
    <property type="entry name" value="DNA_brk_join_enz"/>
</dbReference>
<accession>A0A1H5PEI5</accession>
<dbReference type="SUPFAM" id="SSF56349">
    <property type="entry name" value="DNA breaking-rejoining enzymes"/>
    <property type="match status" value="1"/>
</dbReference>
<evidence type="ECO:0000313" key="2">
    <source>
        <dbReference type="Proteomes" id="UP000182725"/>
    </source>
</evidence>
<sequence>MCNPCYSRIRRSATACPRCQETKVLAFHDDAGLVVCAGCAGEPARFECKNCGSEVQLTGSQCGRCRMKDRATALLSQDDGTMHPGFNGLYQHFLATPDPRTVTRWIRHSPIRETLHAMARGQLPISHLSLDQLTQTHRVRYLRQVLISAGTLPAQDMHLHAYEVYSSKFISAIPPHQASILTRYQRWYVLRVMRRASAKAPTSVNTVNRRRAELRAIAAFLTWLDNQGHCLETATQAHLDRYLAMTAGTATALSTFIKWAHEQHLASEITLPRKPSMPGTAAGHEELWDKVELLLRDESISRDVRIIGLFLLLFGQRVANTVRLKRSDVAVTGTKVSVIFGADAIELPPALASLVLAQLQSPTNRYIYHRTEINWLFNGFVPGQHVTPNHISMRLFEAGIKVRPFRQAAMLQLAAAVPVRVIADTLGLSVYTASQWAQRSGHIWNDYPAIR</sequence>